<gene>
    <name evidence="1" type="ORF">QAD02_000302</name>
</gene>
<dbReference type="Proteomes" id="UP001239111">
    <property type="component" value="Chromosome 3"/>
</dbReference>
<comment type="caution">
    <text evidence="1">The sequence shown here is derived from an EMBL/GenBank/DDBJ whole genome shotgun (WGS) entry which is preliminary data.</text>
</comment>
<evidence type="ECO:0000313" key="1">
    <source>
        <dbReference type="EMBL" id="KAJ8669043.1"/>
    </source>
</evidence>
<keyword evidence="2" id="KW-1185">Reference proteome</keyword>
<dbReference type="EMBL" id="CM056743">
    <property type="protein sequence ID" value="KAJ8669043.1"/>
    <property type="molecule type" value="Genomic_DNA"/>
</dbReference>
<accession>A0ACC2NDL9</accession>
<protein>
    <submittedName>
        <fullName evidence="1">Uncharacterized protein</fullName>
    </submittedName>
</protein>
<evidence type="ECO:0000313" key="2">
    <source>
        <dbReference type="Proteomes" id="UP001239111"/>
    </source>
</evidence>
<organism evidence="1 2">
    <name type="scientific">Eretmocerus hayati</name>
    <dbReference type="NCBI Taxonomy" id="131215"/>
    <lineage>
        <taxon>Eukaryota</taxon>
        <taxon>Metazoa</taxon>
        <taxon>Ecdysozoa</taxon>
        <taxon>Arthropoda</taxon>
        <taxon>Hexapoda</taxon>
        <taxon>Insecta</taxon>
        <taxon>Pterygota</taxon>
        <taxon>Neoptera</taxon>
        <taxon>Endopterygota</taxon>
        <taxon>Hymenoptera</taxon>
        <taxon>Apocrita</taxon>
        <taxon>Proctotrupomorpha</taxon>
        <taxon>Chalcidoidea</taxon>
        <taxon>Aphelinidae</taxon>
        <taxon>Aphelininae</taxon>
        <taxon>Eretmocerus</taxon>
    </lineage>
</organism>
<reference evidence="1" key="1">
    <citation type="submission" date="2023-04" db="EMBL/GenBank/DDBJ databases">
        <title>A chromosome-level genome assembly of the parasitoid wasp Eretmocerus hayati.</title>
        <authorList>
            <person name="Zhong Y."/>
            <person name="Liu S."/>
            <person name="Liu Y."/>
        </authorList>
    </citation>
    <scope>NUCLEOTIDE SEQUENCE</scope>
    <source>
        <strain evidence="1">ZJU_SS_LIU_2023</strain>
    </source>
</reference>
<proteinExistence type="predicted"/>
<feature type="non-terminal residue" evidence="1">
    <location>
        <position position="193"/>
    </location>
</feature>
<sequence>MRGKSSSSSRSAIAAANSSIYWDSVDSSAGSSSADSGSRNYVDPWDLENYAYIRRHSIATAAAIEPQPIYHHQRSSSSNHHHRQHKSSRMSHHSHVEPDYWYAPSAIREPGYDAPATLEELYSRPPVRPISTAGCYYHHQPYQQHQPIYEDEECFEPYAALPAPLYAHLSELEHADEFGTRRRRTKLTGYDYP</sequence>
<name>A0ACC2NDL9_9HYME</name>